<accession>A0A804ITC1</accession>
<dbReference type="EMBL" id="HG996469">
    <property type="protein sequence ID" value="CAG1843238.1"/>
    <property type="molecule type" value="Genomic_DNA"/>
</dbReference>
<evidence type="ECO:0000313" key="2">
    <source>
        <dbReference type="EnsemblPlants" id="Ma04_p24270.1"/>
    </source>
</evidence>
<evidence type="ECO:0000313" key="3">
    <source>
        <dbReference type="Proteomes" id="UP000012960"/>
    </source>
</evidence>
<gene>
    <name evidence="1" type="ORF">GSMUA_130330.1</name>
</gene>
<reference evidence="1" key="1">
    <citation type="submission" date="2021-03" db="EMBL/GenBank/DDBJ databases">
        <authorList>
            <consortium name="Genoscope - CEA"/>
            <person name="William W."/>
        </authorList>
    </citation>
    <scope>NUCLEOTIDE SEQUENCE</scope>
    <source>
        <strain evidence="1">Doubled-haploid Pahang</strain>
    </source>
</reference>
<proteinExistence type="predicted"/>
<evidence type="ECO:0000313" key="1">
    <source>
        <dbReference type="EMBL" id="CAG1843238.1"/>
    </source>
</evidence>
<keyword evidence="3" id="KW-1185">Reference proteome</keyword>
<protein>
    <submittedName>
        <fullName evidence="1">(wild Malaysian banana) hypothetical protein</fullName>
    </submittedName>
</protein>
<organism evidence="2 3">
    <name type="scientific">Musa acuminata subsp. malaccensis</name>
    <name type="common">Wild banana</name>
    <name type="synonym">Musa malaccensis</name>
    <dbReference type="NCBI Taxonomy" id="214687"/>
    <lineage>
        <taxon>Eukaryota</taxon>
        <taxon>Viridiplantae</taxon>
        <taxon>Streptophyta</taxon>
        <taxon>Embryophyta</taxon>
        <taxon>Tracheophyta</taxon>
        <taxon>Spermatophyta</taxon>
        <taxon>Magnoliopsida</taxon>
        <taxon>Liliopsida</taxon>
        <taxon>Zingiberales</taxon>
        <taxon>Musaceae</taxon>
        <taxon>Musa</taxon>
    </lineage>
</organism>
<dbReference type="Gramene" id="Ma04_t24270.1">
    <property type="protein sequence ID" value="Ma04_p24270.1"/>
    <property type="gene ID" value="Ma04_g24270"/>
</dbReference>
<dbReference type="AlphaFoldDB" id="A0A804ITC1"/>
<sequence>MGRGVSSGGGQSSLGYLFGGSEAFKLLLMMLHQFKSPLLHRQSTKRFPLVSKAVKQKTAIWQMDRAVAILSLYDITGSTSFNFQYK</sequence>
<name>A0A804ITC1_MUSAM</name>
<dbReference type="EnsemblPlants" id="Ma04_t24270.1">
    <property type="protein sequence ID" value="Ma04_p24270.1"/>
    <property type="gene ID" value="Ma04_g24270"/>
</dbReference>
<dbReference type="Proteomes" id="UP000012960">
    <property type="component" value="Unplaced"/>
</dbReference>
<reference evidence="2" key="2">
    <citation type="submission" date="2021-05" db="UniProtKB">
        <authorList>
            <consortium name="EnsemblPlants"/>
        </authorList>
    </citation>
    <scope>IDENTIFICATION</scope>
    <source>
        <strain evidence="2">subsp. malaccensis</strain>
    </source>
</reference>
<dbReference type="InParanoid" id="A0A804ITC1"/>